<comment type="caution">
    <text evidence="2">The sequence shown here is derived from an EMBL/GenBank/DDBJ whole genome shotgun (WGS) entry which is preliminary data.</text>
</comment>
<proteinExistence type="predicted"/>
<sequence length="166" mass="19040">MGLFGYDRNTDYSGGKFSLEQLTPNQLYFSRTQSCRMKNSLHLSPLALLISMSIYSFQKLYAAKDHLVKLVGIADQLGDSPFGIVHRCLALAFSIIVFWIIRRHSNASRNCSVIRRLLIFTTNLILSFRAKHTGTKGEDKTFWRLTEWVRETQVQQFKKDVSNSAT</sequence>
<name>A0A9J5XEM2_SOLCO</name>
<accession>A0A9J5XEM2</accession>
<dbReference type="Proteomes" id="UP000824120">
    <property type="component" value="Chromosome 9"/>
</dbReference>
<keyword evidence="1" id="KW-0472">Membrane</keyword>
<evidence type="ECO:0000313" key="2">
    <source>
        <dbReference type="EMBL" id="KAG5585676.1"/>
    </source>
</evidence>
<keyword evidence="3" id="KW-1185">Reference proteome</keyword>
<reference evidence="2 3" key="1">
    <citation type="submission" date="2020-09" db="EMBL/GenBank/DDBJ databases">
        <title>De no assembly of potato wild relative species, Solanum commersonii.</title>
        <authorList>
            <person name="Cho K."/>
        </authorList>
    </citation>
    <scope>NUCLEOTIDE SEQUENCE [LARGE SCALE GENOMIC DNA]</scope>
    <source>
        <strain evidence="2">LZ3.2</strain>
        <tissue evidence="2">Leaf</tissue>
    </source>
</reference>
<evidence type="ECO:0000313" key="3">
    <source>
        <dbReference type="Proteomes" id="UP000824120"/>
    </source>
</evidence>
<feature type="transmembrane region" description="Helical" evidence="1">
    <location>
        <begin position="82"/>
        <end position="101"/>
    </location>
</feature>
<feature type="transmembrane region" description="Helical" evidence="1">
    <location>
        <begin position="41"/>
        <end position="62"/>
    </location>
</feature>
<dbReference type="EMBL" id="JACXVP010000009">
    <property type="protein sequence ID" value="KAG5585676.1"/>
    <property type="molecule type" value="Genomic_DNA"/>
</dbReference>
<keyword evidence="1" id="KW-1133">Transmembrane helix</keyword>
<dbReference type="AlphaFoldDB" id="A0A9J5XEM2"/>
<evidence type="ECO:0000256" key="1">
    <source>
        <dbReference type="SAM" id="Phobius"/>
    </source>
</evidence>
<protein>
    <submittedName>
        <fullName evidence="2">Uncharacterized protein</fullName>
    </submittedName>
</protein>
<gene>
    <name evidence="2" type="ORF">H5410_046110</name>
</gene>
<organism evidence="2 3">
    <name type="scientific">Solanum commersonii</name>
    <name type="common">Commerson's wild potato</name>
    <name type="synonym">Commerson's nightshade</name>
    <dbReference type="NCBI Taxonomy" id="4109"/>
    <lineage>
        <taxon>Eukaryota</taxon>
        <taxon>Viridiplantae</taxon>
        <taxon>Streptophyta</taxon>
        <taxon>Embryophyta</taxon>
        <taxon>Tracheophyta</taxon>
        <taxon>Spermatophyta</taxon>
        <taxon>Magnoliopsida</taxon>
        <taxon>eudicotyledons</taxon>
        <taxon>Gunneridae</taxon>
        <taxon>Pentapetalae</taxon>
        <taxon>asterids</taxon>
        <taxon>lamiids</taxon>
        <taxon>Solanales</taxon>
        <taxon>Solanaceae</taxon>
        <taxon>Solanoideae</taxon>
        <taxon>Solaneae</taxon>
        <taxon>Solanum</taxon>
    </lineage>
</organism>
<keyword evidence="1" id="KW-0812">Transmembrane</keyword>